<dbReference type="Proteomes" id="UP000257109">
    <property type="component" value="Unassembled WGS sequence"/>
</dbReference>
<feature type="non-terminal residue" evidence="2">
    <location>
        <position position="1"/>
    </location>
</feature>
<dbReference type="EMBL" id="QJKJ01001416">
    <property type="protein sequence ID" value="RDY07693.1"/>
    <property type="molecule type" value="Genomic_DNA"/>
</dbReference>
<protein>
    <submittedName>
        <fullName evidence="2">Uncharacterized protein</fullName>
    </submittedName>
</protein>
<keyword evidence="3" id="KW-1185">Reference proteome</keyword>
<sequence length="76" mass="8386">MDKSEPWFADICNFLVASMFPPKASKSYKDKNESDAKGGHYGSSWTTRKVLDCGSISSPFSEMLTNMSRPANSVSE</sequence>
<evidence type="ECO:0000313" key="2">
    <source>
        <dbReference type="EMBL" id="RDY07693.1"/>
    </source>
</evidence>
<proteinExistence type="predicted"/>
<dbReference type="AlphaFoldDB" id="A0A371HY93"/>
<comment type="caution">
    <text evidence="2">The sequence shown here is derived from an EMBL/GenBank/DDBJ whole genome shotgun (WGS) entry which is preliminary data.</text>
</comment>
<name>A0A371HY93_MUCPR</name>
<evidence type="ECO:0000313" key="3">
    <source>
        <dbReference type="Proteomes" id="UP000257109"/>
    </source>
</evidence>
<accession>A0A371HY93</accession>
<gene>
    <name evidence="2" type="ORF">CR513_08136</name>
</gene>
<reference evidence="2" key="1">
    <citation type="submission" date="2018-05" db="EMBL/GenBank/DDBJ databases">
        <title>Draft genome of Mucuna pruriens seed.</title>
        <authorList>
            <person name="Nnadi N.E."/>
            <person name="Vos R."/>
            <person name="Hasami M.H."/>
            <person name="Devisetty U.K."/>
            <person name="Aguiy J.C."/>
        </authorList>
    </citation>
    <scope>NUCLEOTIDE SEQUENCE [LARGE SCALE GENOMIC DNA]</scope>
    <source>
        <strain evidence="2">JCA_2017</strain>
    </source>
</reference>
<dbReference type="OrthoDB" id="1432876at2759"/>
<feature type="compositionally biased region" description="Basic and acidic residues" evidence="1">
    <location>
        <begin position="27"/>
        <end position="38"/>
    </location>
</feature>
<evidence type="ECO:0000256" key="1">
    <source>
        <dbReference type="SAM" id="MobiDB-lite"/>
    </source>
</evidence>
<organism evidence="2 3">
    <name type="scientific">Mucuna pruriens</name>
    <name type="common">Velvet bean</name>
    <name type="synonym">Dolichos pruriens</name>
    <dbReference type="NCBI Taxonomy" id="157652"/>
    <lineage>
        <taxon>Eukaryota</taxon>
        <taxon>Viridiplantae</taxon>
        <taxon>Streptophyta</taxon>
        <taxon>Embryophyta</taxon>
        <taxon>Tracheophyta</taxon>
        <taxon>Spermatophyta</taxon>
        <taxon>Magnoliopsida</taxon>
        <taxon>eudicotyledons</taxon>
        <taxon>Gunneridae</taxon>
        <taxon>Pentapetalae</taxon>
        <taxon>rosids</taxon>
        <taxon>fabids</taxon>
        <taxon>Fabales</taxon>
        <taxon>Fabaceae</taxon>
        <taxon>Papilionoideae</taxon>
        <taxon>50 kb inversion clade</taxon>
        <taxon>NPAAA clade</taxon>
        <taxon>indigoferoid/millettioid clade</taxon>
        <taxon>Phaseoleae</taxon>
        <taxon>Mucuna</taxon>
    </lineage>
</organism>
<feature type="region of interest" description="Disordered" evidence="1">
    <location>
        <begin position="24"/>
        <end position="44"/>
    </location>
</feature>